<dbReference type="PANTHER" id="PTHR45526">
    <property type="entry name" value="TRANSCRIPTIONAL REGULATORY PROTEIN DPIA"/>
    <property type="match status" value="1"/>
</dbReference>
<evidence type="ECO:0000256" key="1">
    <source>
        <dbReference type="ARBA" id="ARBA00004496"/>
    </source>
</evidence>
<dbReference type="InterPro" id="IPR001789">
    <property type="entry name" value="Sig_transdc_resp-reg_receiver"/>
</dbReference>
<dbReference type="AlphaFoldDB" id="A0AAJ1SPI0"/>
<evidence type="ECO:0000256" key="10">
    <source>
        <dbReference type="PROSITE-ProRule" id="PRU00169"/>
    </source>
</evidence>
<keyword evidence="14" id="KW-1185">Reference proteome</keyword>
<dbReference type="GO" id="GO:0003700">
    <property type="term" value="F:DNA-binding transcription factor activity"/>
    <property type="evidence" value="ECO:0007669"/>
    <property type="project" value="InterPro"/>
</dbReference>
<evidence type="ECO:0000256" key="2">
    <source>
        <dbReference type="ARBA" id="ARBA00022490"/>
    </source>
</evidence>
<comment type="subcellular location">
    <subcellularLocation>
        <location evidence="1 9">Cytoplasm</location>
    </subcellularLocation>
</comment>
<dbReference type="RefSeq" id="WP_307356888.1">
    <property type="nucleotide sequence ID" value="NZ_JAUSTB010000001.1"/>
</dbReference>
<evidence type="ECO:0000256" key="6">
    <source>
        <dbReference type="ARBA" id="ARBA00023125"/>
    </source>
</evidence>
<dbReference type="InterPro" id="IPR011006">
    <property type="entry name" value="CheY-like_superfamily"/>
</dbReference>
<dbReference type="InterPro" id="IPR051271">
    <property type="entry name" value="2C-system_Tx_regulators"/>
</dbReference>
<dbReference type="InterPro" id="IPR036390">
    <property type="entry name" value="WH_DNA-bd_sf"/>
</dbReference>
<evidence type="ECO:0000259" key="12">
    <source>
        <dbReference type="PROSITE" id="PS50110"/>
    </source>
</evidence>
<dbReference type="PANTHER" id="PTHR45526:SF1">
    <property type="entry name" value="TRANSCRIPTIONAL REGULATORY PROTEIN DCUR-RELATED"/>
    <property type="match status" value="1"/>
</dbReference>
<dbReference type="GO" id="GO:0003677">
    <property type="term" value="F:DNA binding"/>
    <property type="evidence" value="ECO:0007669"/>
    <property type="project" value="UniProtKB-KW"/>
</dbReference>
<keyword evidence="4 9" id="KW-0902">Two-component regulatory system</keyword>
<dbReference type="SUPFAM" id="SSF52172">
    <property type="entry name" value="CheY-like"/>
    <property type="match status" value="1"/>
</dbReference>
<dbReference type="Proteomes" id="UP001239267">
    <property type="component" value="Unassembled WGS sequence"/>
</dbReference>
<evidence type="ECO:0000256" key="4">
    <source>
        <dbReference type="ARBA" id="ARBA00023012"/>
    </source>
</evidence>
<feature type="domain" description="Response regulatory" evidence="12">
    <location>
        <begin position="3"/>
        <end position="119"/>
    </location>
</feature>
<feature type="modified residue" description="4-aspartylphosphate" evidence="10">
    <location>
        <position position="54"/>
    </location>
</feature>
<keyword evidence="2 9" id="KW-0963">Cytoplasm</keyword>
<keyword evidence="5 9" id="KW-0805">Transcription regulation</keyword>
<protein>
    <recommendedName>
        <fullName evidence="9">Transcriptional regulatory protein</fullName>
    </recommendedName>
</protein>
<keyword evidence="7 9" id="KW-0010">Activator</keyword>
<keyword evidence="6 9" id="KW-0238">DNA-binding</keyword>
<dbReference type="SMART" id="SM00448">
    <property type="entry name" value="REC"/>
    <property type="match status" value="1"/>
</dbReference>
<evidence type="ECO:0000256" key="8">
    <source>
        <dbReference type="ARBA" id="ARBA00023163"/>
    </source>
</evidence>
<comment type="caution">
    <text evidence="13">The sequence shown here is derived from an EMBL/GenBank/DDBJ whole genome shotgun (WGS) entry which is preliminary data.</text>
</comment>
<dbReference type="InterPro" id="IPR024187">
    <property type="entry name" value="Sig_transdc_resp-reg_cit/mal"/>
</dbReference>
<keyword evidence="3 10" id="KW-0597">Phosphoprotein</keyword>
<dbReference type="PROSITE" id="PS50110">
    <property type="entry name" value="RESPONSE_REGULATORY"/>
    <property type="match status" value="1"/>
</dbReference>
<organism evidence="13 14">
    <name type="scientific">Pseudarthrobacter niigatensis</name>
    <dbReference type="NCBI Taxonomy" id="369935"/>
    <lineage>
        <taxon>Bacteria</taxon>
        <taxon>Bacillati</taxon>
        <taxon>Actinomycetota</taxon>
        <taxon>Actinomycetes</taxon>
        <taxon>Micrococcales</taxon>
        <taxon>Micrococcaceae</taxon>
        <taxon>Pseudarthrobacter</taxon>
    </lineage>
</organism>
<evidence type="ECO:0000256" key="5">
    <source>
        <dbReference type="ARBA" id="ARBA00023015"/>
    </source>
</evidence>
<evidence type="ECO:0000313" key="14">
    <source>
        <dbReference type="Proteomes" id="UP001239267"/>
    </source>
</evidence>
<evidence type="ECO:0000313" key="13">
    <source>
        <dbReference type="EMBL" id="MDQ0144671.1"/>
    </source>
</evidence>
<gene>
    <name evidence="13" type="ORF">J2T23_000545</name>
</gene>
<dbReference type="GO" id="GO:0005737">
    <property type="term" value="C:cytoplasm"/>
    <property type="evidence" value="ECO:0007669"/>
    <property type="project" value="UniProtKB-SubCell"/>
</dbReference>
<dbReference type="CDD" id="cd19925">
    <property type="entry name" value="REC_citrate_TCS"/>
    <property type="match status" value="1"/>
</dbReference>
<dbReference type="GO" id="GO:0000156">
    <property type="term" value="F:phosphorelay response regulator activity"/>
    <property type="evidence" value="ECO:0007669"/>
    <property type="project" value="TreeGrafter"/>
</dbReference>
<dbReference type="EMBL" id="JAUSTB010000001">
    <property type="protein sequence ID" value="MDQ0144671.1"/>
    <property type="molecule type" value="Genomic_DNA"/>
</dbReference>
<sequence length="224" mass="24620">MINVLVVEDDFRVAGIHSRFVNQTPGFQVVGTAHNGKSAREAVRKLNPDLILLDVHLPDANGLDLLREWRASRIPVGVIVITAATEANSVRHALEGGAVHYIIKPFEYEDLTAQLQRFRNQAETLNQTAAAGQEDINKIFGYSAAPLSDVVHRLPKGLSAETAALVAELLGSGSEMSASDCADALGISRVSVRRYLEYFVDAGRANVRLEYGRAGRPERKYRRR</sequence>
<evidence type="ECO:0000256" key="11">
    <source>
        <dbReference type="SAM" id="Coils"/>
    </source>
</evidence>
<proteinExistence type="predicted"/>
<dbReference type="Gene3D" id="3.40.50.2300">
    <property type="match status" value="1"/>
</dbReference>
<evidence type="ECO:0000256" key="7">
    <source>
        <dbReference type="ARBA" id="ARBA00023159"/>
    </source>
</evidence>
<dbReference type="PIRSF" id="PIRSF006171">
    <property type="entry name" value="RR_citrat_malat"/>
    <property type="match status" value="1"/>
</dbReference>
<accession>A0AAJ1SPI0</accession>
<dbReference type="Pfam" id="PF00072">
    <property type="entry name" value="Response_reg"/>
    <property type="match status" value="1"/>
</dbReference>
<feature type="coiled-coil region" evidence="11">
    <location>
        <begin position="108"/>
        <end position="135"/>
    </location>
</feature>
<evidence type="ECO:0000256" key="3">
    <source>
        <dbReference type="ARBA" id="ARBA00022553"/>
    </source>
</evidence>
<name>A0AAJ1SPI0_9MICC</name>
<keyword evidence="8 9" id="KW-0804">Transcription</keyword>
<keyword evidence="11" id="KW-0175">Coiled coil</keyword>
<reference evidence="13 14" key="1">
    <citation type="submission" date="2023-07" db="EMBL/GenBank/DDBJ databases">
        <title>Sorghum-associated microbial communities from plants grown in Nebraska, USA.</title>
        <authorList>
            <person name="Schachtman D."/>
        </authorList>
    </citation>
    <scope>NUCLEOTIDE SEQUENCE [LARGE SCALE GENOMIC DNA]</scope>
    <source>
        <strain evidence="13 14">DS1001</strain>
    </source>
</reference>
<dbReference type="SUPFAM" id="SSF46785">
    <property type="entry name" value="Winged helix' DNA-binding domain"/>
    <property type="match status" value="1"/>
</dbReference>
<evidence type="ECO:0000256" key="9">
    <source>
        <dbReference type="PIRNR" id="PIRNR006171"/>
    </source>
</evidence>